<name>A0ABU5PNP1_9BACL</name>
<evidence type="ECO:0000313" key="2">
    <source>
        <dbReference type="EMBL" id="MEA3571282.1"/>
    </source>
</evidence>
<organism evidence="2 3">
    <name type="scientific">Paenibacillus phoenicis</name>
    <dbReference type="NCBI Taxonomy" id="554117"/>
    <lineage>
        <taxon>Bacteria</taxon>
        <taxon>Bacillati</taxon>
        <taxon>Bacillota</taxon>
        <taxon>Bacilli</taxon>
        <taxon>Bacillales</taxon>
        <taxon>Paenibacillaceae</taxon>
        <taxon>Paenibacillus</taxon>
    </lineage>
</organism>
<evidence type="ECO:0000313" key="3">
    <source>
        <dbReference type="Proteomes" id="UP001292216"/>
    </source>
</evidence>
<gene>
    <name evidence="2" type="ORF">U9M73_15110</name>
</gene>
<dbReference type="EC" id="2.4.-.-" evidence="2"/>
<dbReference type="InterPro" id="IPR050834">
    <property type="entry name" value="Glycosyltransf_2"/>
</dbReference>
<dbReference type="PANTHER" id="PTHR43685">
    <property type="entry name" value="GLYCOSYLTRANSFERASE"/>
    <property type="match status" value="1"/>
</dbReference>
<proteinExistence type="predicted"/>
<comment type="caution">
    <text evidence="2">The sequence shown here is derived from an EMBL/GenBank/DDBJ whole genome shotgun (WGS) entry which is preliminary data.</text>
</comment>
<keyword evidence="2" id="KW-0808">Transferase</keyword>
<accession>A0ABU5PNP1</accession>
<dbReference type="EMBL" id="JAYERP010000001">
    <property type="protein sequence ID" value="MEA3571282.1"/>
    <property type="molecule type" value="Genomic_DNA"/>
</dbReference>
<reference evidence="2 3" key="1">
    <citation type="submission" date="2023-12" db="EMBL/GenBank/DDBJ databases">
        <title>Whole genome sequencing of Paenibacillus phoenicis isolated from the Phoenix Mars Lander spacecraft assembly facility.</title>
        <authorList>
            <person name="Garcia A."/>
            <person name="Venkateswaran K."/>
        </authorList>
    </citation>
    <scope>NUCLEOTIDE SEQUENCE [LARGE SCALE GENOMIC DNA]</scope>
    <source>
        <strain evidence="2 3">3PO2SA</strain>
    </source>
</reference>
<protein>
    <submittedName>
        <fullName evidence="2">Glycosyltransferase</fullName>
        <ecNumber evidence="2">2.4.-.-</ecNumber>
    </submittedName>
</protein>
<dbReference type="InterPro" id="IPR029044">
    <property type="entry name" value="Nucleotide-diphossugar_trans"/>
</dbReference>
<dbReference type="Gene3D" id="3.90.550.10">
    <property type="entry name" value="Spore Coat Polysaccharide Biosynthesis Protein SpsA, Chain A"/>
    <property type="match status" value="1"/>
</dbReference>
<dbReference type="RefSeq" id="WP_323077890.1">
    <property type="nucleotide sequence ID" value="NZ_CBCSKM010000029.1"/>
</dbReference>
<dbReference type="SUPFAM" id="SSF53448">
    <property type="entry name" value="Nucleotide-diphospho-sugar transferases"/>
    <property type="match status" value="1"/>
</dbReference>
<sequence>MFTRSKMKSIVKRMLYRFIKEETPIKVAIEDNYYNPYDGLQYLKDIKVTVIDKDYAIAPSQPFTLITPVKNEAQDILLFLNSIENQTLLPSEVIIVDGGSIDGTPSIIREFAKTSKAKIRVIKIQSTSISQQRNIAINEAKNEIIVMADAGNVLDKNYCKNMVGAMVEFPDAELVGALFYALHDDYAEHFIYGWDGFEGWNEYLPAAKTMAVRRSIFLSMGGFPEFLKFTGEDALFDLYYRNISTHWVFNKAAYVYWDIPRTWEDCLKKFYSYGVGYGESHMGDAVFYLRQAKMRNGIYSPEVVPITEHMFSGYLFGREKRAEIEFNIRKVDSVTIILSKNQLQFSKLAWEKVKQLINNNNKVIYISSLRQFPQMKHIDFDFTLLELYDLNCGFSIEDILRRYGRYIHKMRVEVLENDESLNSIAEIIKVWRQKHEESK</sequence>
<dbReference type="Proteomes" id="UP001292216">
    <property type="component" value="Unassembled WGS sequence"/>
</dbReference>
<dbReference type="PANTHER" id="PTHR43685:SF3">
    <property type="entry name" value="SLR2126 PROTEIN"/>
    <property type="match status" value="1"/>
</dbReference>
<evidence type="ECO:0000259" key="1">
    <source>
        <dbReference type="Pfam" id="PF00535"/>
    </source>
</evidence>
<keyword evidence="3" id="KW-1185">Reference proteome</keyword>
<dbReference type="Pfam" id="PF00535">
    <property type="entry name" value="Glycos_transf_2"/>
    <property type="match status" value="1"/>
</dbReference>
<dbReference type="InterPro" id="IPR001173">
    <property type="entry name" value="Glyco_trans_2-like"/>
</dbReference>
<keyword evidence="2" id="KW-0328">Glycosyltransferase</keyword>
<dbReference type="GO" id="GO:0016757">
    <property type="term" value="F:glycosyltransferase activity"/>
    <property type="evidence" value="ECO:0007669"/>
    <property type="project" value="UniProtKB-KW"/>
</dbReference>
<feature type="domain" description="Glycosyltransferase 2-like" evidence="1">
    <location>
        <begin position="65"/>
        <end position="181"/>
    </location>
</feature>